<dbReference type="AlphaFoldDB" id="A0A964FHT9"/>
<evidence type="ECO:0000313" key="2">
    <source>
        <dbReference type="Proteomes" id="UP000729733"/>
    </source>
</evidence>
<sequence length="73" mass="8126">MTLTTNSLDYAQLLAKYQPKVIETEAENDRAIASATELEHRANRALSRDGCKILQDGLKIIAISSFQVFQAED</sequence>
<keyword evidence="2" id="KW-1185">Reference proteome</keyword>
<evidence type="ECO:0000313" key="1">
    <source>
        <dbReference type="EMBL" id="MCC0179352.1"/>
    </source>
</evidence>
<protein>
    <submittedName>
        <fullName evidence="1">Uncharacterized protein</fullName>
    </submittedName>
</protein>
<proteinExistence type="predicted"/>
<name>A0A964FHT9_9CYAN</name>
<comment type="caution">
    <text evidence="1">The sequence shown here is derived from an EMBL/GenBank/DDBJ whole genome shotgun (WGS) entry which is preliminary data.</text>
</comment>
<dbReference type="EMBL" id="JADWDC010000079">
    <property type="protein sequence ID" value="MCC0179352.1"/>
    <property type="molecule type" value="Genomic_DNA"/>
</dbReference>
<accession>A0A964FHT9</accession>
<gene>
    <name evidence="1" type="ORF">I4641_20535</name>
</gene>
<reference evidence="1" key="1">
    <citation type="journal article" date="2021" name="Antonie Van Leeuwenhoek">
        <title>Draft genome and description of Waterburya agarophytonicola gen. nov. sp. nov. (Pleurocapsales, Cyanobacteria): a seaweed symbiont.</title>
        <authorList>
            <person name="Bonthond G."/>
            <person name="Shalygin S."/>
            <person name="Bayer T."/>
            <person name="Weinberger F."/>
        </authorList>
    </citation>
    <scope>NUCLEOTIDE SEQUENCE</scope>
    <source>
        <strain evidence="1">KI4</strain>
    </source>
</reference>
<organism evidence="1 2">
    <name type="scientific">Waterburya agarophytonicola KI4</name>
    <dbReference type="NCBI Taxonomy" id="2874699"/>
    <lineage>
        <taxon>Bacteria</taxon>
        <taxon>Bacillati</taxon>
        <taxon>Cyanobacteriota</taxon>
        <taxon>Cyanophyceae</taxon>
        <taxon>Pleurocapsales</taxon>
        <taxon>Hyellaceae</taxon>
        <taxon>Waterburya</taxon>
        <taxon>Waterburya agarophytonicola</taxon>
    </lineage>
</organism>
<dbReference type="RefSeq" id="WP_229642451.1">
    <property type="nucleotide sequence ID" value="NZ_JADWDC010000079.1"/>
</dbReference>
<dbReference type="Proteomes" id="UP000729733">
    <property type="component" value="Unassembled WGS sequence"/>
</dbReference>